<keyword evidence="1 4" id="KW-0808">Transferase</keyword>
<evidence type="ECO:0000256" key="1">
    <source>
        <dbReference type="ARBA" id="ARBA00022679"/>
    </source>
</evidence>
<keyword evidence="2" id="KW-0012">Acyltransferase</keyword>
<name>A0A0R1GVZ8_9LACO</name>
<dbReference type="InterPro" id="IPR000182">
    <property type="entry name" value="GNAT_dom"/>
</dbReference>
<proteinExistence type="predicted"/>
<feature type="domain" description="N-acetyltransferase" evidence="3">
    <location>
        <begin position="3"/>
        <end position="172"/>
    </location>
</feature>
<dbReference type="AlphaFoldDB" id="A0A0R1GVZ8"/>
<evidence type="ECO:0000259" key="3">
    <source>
        <dbReference type="PROSITE" id="PS51186"/>
    </source>
</evidence>
<dbReference type="Proteomes" id="UP000050909">
    <property type="component" value="Unassembled WGS sequence"/>
</dbReference>
<dbReference type="InterPro" id="IPR016181">
    <property type="entry name" value="Acyl_CoA_acyltransferase"/>
</dbReference>
<dbReference type="PATRIC" id="fig|1423722.3.peg.144"/>
<reference evidence="4 5" key="1">
    <citation type="journal article" date="2015" name="Genome Announc.">
        <title>Expanding the biotechnology potential of lactobacilli through comparative genomics of 213 strains and associated genera.</title>
        <authorList>
            <person name="Sun Z."/>
            <person name="Harris H.M."/>
            <person name="McCann A."/>
            <person name="Guo C."/>
            <person name="Argimon S."/>
            <person name="Zhang W."/>
            <person name="Yang X."/>
            <person name="Jeffery I.B."/>
            <person name="Cooney J.C."/>
            <person name="Kagawa T.F."/>
            <person name="Liu W."/>
            <person name="Song Y."/>
            <person name="Salvetti E."/>
            <person name="Wrobel A."/>
            <person name="Rasinkangas P."/>
            <person name="Parkhill J."/>
            <person name="Rea M.C."/>
            <person name="O'Sullivan O."/>
            <person name="Ritari J."/>
            <person name="Douillard F.P."/>
            <person name="Paul Ross R."/>
            <person name="Yang R."/>
            <person name="Briner A.E."/>
            <person name="Felis G.E."/>
            <person name="de Vos W.M."/>
            <person name="Barrangou R."/>
            <person name="Klaenhammer T.R."/>
            <person name="Caufield P.W."/>
            <person name="Cui Y."/>
            <person name="Zhang H."/>
            <person name="O'Toole P.W."/>
        </authorList>
    </citation>
    <scope>NUCLEOTIDE SEQUENCE [LARGE SCALE GENOMIC DNA]</scope>
    <source>
        <strain evidence="4 5">DSM 20534</strain>
    </source>
</reference>
<dbReference type="EMBL" id="AZCV01000001">
    <property type="protein sequence ID" value="KRK38454.1"/>
    <property type="molecule type" value="Genomic_DNA"/>
</dbReference>
<dbReference type="PROSITE" id="PS51186">
    <property type="entry name" value="GNAT"/>
    <property type="match status" value="1"/>
</dbReference>
<comment type="caution">
    <text evidence="4">The sequence shown here is derived from an EMBL/GenBank/DDBJ whole genome shotgun (WGS) entry which is preliminary data.</text>
</comment>
<dbReference type="PANTHER" id="PTHR43877">
    <property type="entry name" value="AMINOALKYLPHOSPHONATE N-ACETYLTRANSFERASE-RELATED-RELATED"/>
    <property type="match status" value="1"/>
</dbReference>
<evidence type="ECO:0000313" key="5">
    <source>
        <dbReference type="Proteomes" id="UP000050909"/>
    </source>
</evidence>
<evidence type="ECO:0000256" key="2">
    <source>
        <dbReference type="ARBA" id="ARBA00023315"/>
    </source>
</evidence>
<protein>
    <submittedName>
        <fullName evidence="4">GCN5-like N-acetyltransferase</fullName>
    </submittedName>
</protein>
<gene>
    <name evidence="4" type="ORF">FC62_GL000140</name>
</gene>
<dbReference type="GO" id="GO:0016747">
    <property type="term" value="F:acyltransferase activity, transferring groups other than amino-acyl groups"/>
    <property type="evidence" value="ECO:0007669"/>
    <property type="project" value="InterPro"/>
</dbReference>
<dbReference type="Pfam" id="PF00583">
    <property type="entry name" value="Acetyltransf_1"/>
    <property type="match status" value="1"/>
</dbReference>
<dbReference type="PANTHER" id="PTHR43877:SF2">
    <property type="entry name" value="AMINOALKYLPHOSPHONATE N-ACETYLTRANSFERASE-RELATED"/>
    <property type="match status" value="1"/>
</dbReference>
<organism evidence="4 5">
    <name type="scientific">Amylolactobacillus amylotrophicus DSM 20534</name>
    <dbReference type="NCBI Taxonomy" id="1423722"/>
    <lineage>
        <taxon>Bacteria</taxon>
        <taxon>Bacillati</taxon>
        <taxon>Bacillota</taxon>
        <taxon>Bacilli</taxon>
        <taxon>Lactobacillales</taxon>
        <taxon>Lactobacillaceae</taxon>
        <taxon>Amylolactobacillus</taxon>
    </lineage>
</organism>
<evidence type="ECO:0000313" key="4">
    <source>
        <dbReference type="EMBL" id="KRK38454.1"/>
    </source>
</evidence>
<dbReference type="RefSeq" id="WP_236693754.1">
    <property type="nucleotide sequence ID" value="NZ_AZCV01000001.1"/>
</dbReference>
<dbReference type="CDD" id="cd04301">
    <property type="entry name" value="NAT_SF"/>
    <property type="match status" value="1"/>
</dbReference>
<sequence>MKVIIDRITTNQIKELMTISRETFTDTFGSANDPQNLTQYLDSAYSALQLRSELNNADSTFWSITVDGVWAGYLKLNIGQAQSENFGDAALEIERIYVRRRFKRQGLGTKLYQLALNQAEQLGKTRIILGVWEHNEPAQKFYQRLGFHQIGAHTFQLGTDAQTDYIMEKKLTN</sequence>
<keyword evidence="5" id="KW-1185">Reference proteome</keyword>
<dbReference type="Gene3D" id="3.40.630.30">
    <property type="match status" value="1"/>
</dbReference>
<dbReference type="InterPro" id="IPR050832">
    <property type="entry name" value="Bact_Acetyltransf"/>
</dbReference>
<accession>A0A0R1GVZ8</accession>
<dbReference type="SUPFAM" id="SSF55729">
    <property type="entry name" value="Acyl-CoA N-acyltransferases (Nat)"/>
    <property type="match status" value="1"/>
</dbReference>